<dbReference type="HOGENOM" id="CLU_1476171_0_0_1"/>
<organism evidence="1 2">
    <name type="scientific">Trichophyton rubrum (strain ATCC MYA-4607 / CBS 118892)</name>
    <name type="common">Athlete's foot fungus</name>
    <dbReference type="NCBI Taxonomy" id="559305"/>
    <lineage>
        <taxon>Eukaryota</taxon>
        <taxon>Fungi</taxon>
        <taxon>Dikarya</taxon>
        <taxon>Ascomycota</taxon>
        <taxon>Pezizomycotina</taxon>
        <taxon>Eurotiomycetes</taxon>
        <taxon>Eurotiomycetidae</taxon>
        <taxon>Onygenales</taxon>
        <taxon>Arthrodermataceae</taxon>
        <taxon>Trichophyton</taxon>
    </lineage>
</organism>
<dbReference type="AlphaFoldDB" id="A0A080WX08"/>
<proteinExistence type="predicted"/>
<keyword evidence="2" id="KW-1185">Reference proteome</keyword>
<gene>
    <name evidence="1" type="ORF">TERG_12510</name>
</gene>
<dbReference type="GeneID" id="71777685"/>
<name>A0A080WX08_TRIRC</name>
<dbReference type="InParanoid" id="A0A080WX08"/>
<sequence>MYMSLKTPIECMPACRNPTPTNGRGMQKMNIQKKKERAHRHHVIRSMMASIMKKSVCLLVVGCGRWFWPPPELPTGLGSSAKRSSSNTGELRYAPSIYFEKKKKRKGMQCSKPCVRAHLGTHSVPWRRWGPCFLFLQGRESSLHVRWWTSTYPRKLDQVEAHLGPSLLQVMGRMSVESRSIVV</sequence>
<evidence type="ECO:0000313" key="1">
    <source>
        <dbReference type="EMBL" id="KFL62578.1"/>
    </source>
</evidence>
<dbReference type="RefSeq" id="XP_047607134.1">
    <property type="nucleotide sequence ID" value="XM_047751457.1"/>
</dbReference>
<protein>
    <submittedName>
        <fullName evidence="1">Uncharacterized protein</fullName>
    </submittedName>
</protein>
<dbReference type="EMBL" id="GG700656">
    <property type="protein sequence ID" value="KFL62578.1"/>
    <property type="molecule type" value="Genomic_DNA"/>
</dbReference>
<accession>A0A080WX08</accession>
<dbReference type="VEuPathDB" id="FungiDB:TERG_12510"/>
<evidence type="ECO:0000313" key="2">
    <source>
        <dbReference type="Proteomes" id="UP000008864"/>
    </source>
</evidence>
<reference evidence="2" key="1">
    <citation type="journal article" date="2012" name="MBio">
        <title>Comparative genome analysis of Trichophyton rubrum and related dermatophytes reveals candidate genes involved in infection.</title>
        <authorList>
            <person name="Martinez D.A."/>
            <person name="Oliver B.G."/>
            <person name="Graeser Y."/>
            <person name="Goldberg J.M."/>
            <person name="Li W."/>
            <person name="Martinez-Rossi N.M."/>
            <person name="Monod M."/>
            <person name="Shelest E."/>
            <person name="Barton R.C."/>
            <person name="Birch E."/>
            <person name="Brakhage A.A."/>
            <person name="Chen Z."/>
            <person name="Gurr S.J."/>
            <person name="Heiman D."/>
            <person name="Heitman J."/>
            <person name="Kosti I."/>
            <person name="Rossi A."/>
            <person name="Saif S."/>
            <person name="Samalova M."/>
            <person name="Saunders C.W."/>
            <person name="Shea T."/>
            <person name="Summerbell R.C."/>
            <person name="Xu J."/>
            <person name="Young S."/>
            <person name="Zeng Q."/>
            <person name="Birren B.W."/>
            <person name="Cuomo C.A."/>
            <person name="White T.C."/>
        </authorList>
    </citation>
    <scope>NUCLEOTIDE SEQUENCE [LARGE SCALE GENOMIC DNA]</scope>
    <source>
        <strain evidence="2">ATCC MYA-4607 / CBS 118892</strain>
    </source>
</reference>
<dbReference type="Proteomes" id="UP000008864">
    <property type="component" value="Unassembled WGS sequence"/>
</dbReference>